<dbReference type="AlphaFoldDB" id="A0A1E3J8L0"/>
<protein>
    <submittedName>
        <fullName evidence="2">Uncharacterized protein</fullName>
    </submittedName>
</protein>
<comment type="caution">
    <text evidence="2">The sequence shown here is derived from an EMBL/GenBank/DDBJ whole genome shotgun (WGS) entry which is preliminary data.</text>
</comment>
<feature type="region of interest" description="Disordered" evidence="1">
    <location>
        <begin position="292"/>
        <end position="332"/>
    </location>
</feature>
<evidence type="ECO:0000313" key="2">
    <source>
        <dbReference type="EMBL" id="ODN97210.1"/>
    </source>
</evidence>
<name>A0A1E3J8L0_9TREE</name>
<sequence length="508" mass="54347">MPLKNRRPDFPVLILPSEVFDENDDSMRSVRTPAPFTPIAFEEGGLPMTPDEGVYDLPTGNTTGDNERTSEGIFEMGKEWTEDEDGILQGYLAHPPQPLGLKYPPTVLLPSAALDVITSQIVATHSRIDSSPWKHSWNATRQRLFAIARRESLQAVGGHRRLKSDSIIPQLRGVNDGITSWGSLEMNRRQNHSMDSLLGDDAPREISEALRLSDRLQTTGTTGGDTTMLTSDGALSSPIIGVCPPLLGAKPSSLSSNDASGLLKRPTSLLQRGRSFTLADVAREQAMASIDFDDDATSTSSRVSSRPDLHRSVTSPASVPYSSPPSSVSSKSDCDVPWVYLPPAKAESPLGSECNTPTQSISVPVREASSFTSPTREFACLSLFPTDSVPISANMEASSSSPSLKRAFRVRPPPLQRSYSDGKVSSEMTGFASLSSPRENKRMRADLPSTTAASVANGGFEAKTVGAGPRERTGLGGTLSLGLAQDKVGLGAPLRGLEPPLFSAGREK</sequence>
<dbReference type="OrthoDB" id="2590504at2759"/>
<feature type="region of interest" description="Disordered" evidence="1">
    <location>
        <begin position="395"/>
        <end position="442"/>
    </location>
</feature>
<dbReference type="EMBL" id="MEKH01000014">
    <property type="protein sequence ID" value="ODN97210.1"/>
    <property type="molecule type" value="Genomic_DNA"/>
</dbReference>
<feature type="compositionally biased region" description="Polar residues" evidence="1">
    <location>
        <begin position="426"/>
        <end position="437"/>
    </location>
</feature>
<proteinExistence type="predicted"/>
<gene>
    <name evidence="2" type="ORF">I350_08190</name>
</gene>
<accession>A0A1E3J8L0</accession>
<reference evidence="2 3" key="1">
    <citation type="submission" date="2016-06" db="EMBL/GenBank/DDBJ databases">
        <title>Evolution of pathogenesis and genome organization in the Tremellales.</title>
        <authorList>
            <person name="Cuomo C."/>
            <person name="Litvintseva A."/>
            <person name="Heitman J."/>
            <person name="Chen Y."/>
            <person name="Sun S."/>
            <person name="Springer D."/>
            <person name="Dromer F."/>
            <person name="Young S."/>
            <person name="Zeng Q."/>
            <person name="Chapman S."/>
            <person name="Gujja S."/>
            <person name="Saif S."/>
            <person name="Birren B."/>
        </authorList>
    </citation>
    <scope>NUCLEOTIDE SEQUENCE [LARGE SCALE GENOMIC DNA]</scope>
    <source>
        <strain evidence="2 3">CBS 6273</strain>
    </source>
</reference>
<feature type="compositionally biased region" description="Low complexity" evidence="1">
    <location>
        <begin position="312"/>
        <end position="331"/>
    </location>
</feature>
<organism evidence="2 3">
    <name type="scientific">Cryptococcus amylolentus CBS 6273</name>
    <dbReference type="NCBI Taxonomy" id="1296118"/>
    <lineage>
        <taxon>Eukaryota</taxon>
        <taxon>Fungi</taxon>
        <taxon>Dikarya</taxon>
        <taxon>Basidiomycota</taxon>
        <taxon>Agaricomycotina</taxon>
        <taxon>Tremellomycetes</taxon>
        <taxon>Tremellales</taxon>
        <taxon>Cryptococcaceae</taxon>
        <taxon>Cryptococcus</taxon>
    </lineage>
</organism>
<evidence type="ECO:0000256" key="1">
    <source>
        <dbReference type="SAM" id="MobiDB-lite"/>
    </source>
</evidence>
<dbReference type="Proteomes" id="UP000095149">
    <property type="component" value="Unassembled WGS sequence"/>
</dbReference>
<evidence type="ECO:0000313" key="3">
    <source>
        <dbReference type="Proteomes" id="UP000095149"/>
    </source>
</evidence>